<comment type="caution">
    <text evidence="2">The sequence shown here is derived from an EMBL/GenBank/DDBJ whole genome shotgun (WGS) entry which is preliminary data.</text>
</comment>
<organism evidence="2 3">
    <name type="scientific">Talaromyces proteolyticus</name>
    <dbReference type="NCBI Taxonomy" id="1131652"/>
    <lineage>
        <taxon>Eukaryota</taxon>
        <taxon>Fungi</taxon>
        <taxon>Dikarya</taxon>
        <taxon>Ascomycota</taxon>
        <taxon>Pezizomycotina</taxon>
        <taxon>Eurotiomycetes</taxon>
        <taxon>Eurotiomycetidae</taxon>
        <taxon>Eurotiales</taxon>
        <taxon>Trichocomaceae</taxon>
        <taxon>Talaromyces</taxon>
        <taxon>Talaromyces sect. Bacilispori</taxon>
    </lineage>
</organism>
<protein>
    <submittedName>
        <fullName evidence="2">Uncharacterized protein</fullName>
    </submittedName>
</protein>
<evidence type="ECO:0000313" key="3">
    <source>
        <dbReference type="Proteomes" id="UP001201262"/>
    </source>
</evidence>
<dbReference type="AlphaFoldDB" id="A0AAD4KR99"/>
<name>A0AAD4KR99_9EURO</name>
<dbReference type="Proteomes" id="UP001201262">
    <property type="component" value="Unassembled WGS sequence"/>
</dbReference>
<evidence type="ECO:0000256" key="1">
    <source>
        <dbReference type="SAM" id="Phobius"/>
    </source>
</evidence>
<keyword evidence="1" id="KW-1133">Transmembrane helix</keyword>
<keyword evidence="3" id="KW-1185">Reference proteome</keyword>
<sequence>MFAYRLNPRRQWRSPLLTSFVIIYLLLFYFISFGIVSGELVNSQEHHLRKRTEPLTWAQAIQKGNALYCSMSNTVEGAQQYINTFKPGTPMSSTWTDFASFNTWGWLLTKRYTEPTYGETLNGFISNDLSLNSANGVPIEHVQSAEVVANGVKYKHSDGMYANVYYHTEGLVIVDENYGPGWSCPPGSRGGSPYVLLSQWSDIV</sequence>
<dbReference type="GeneID" id="70250843"/>
<feature type="transmembrane region" description="Helical" evidence="1">
    <location>
        <begin position="20"/>
        <end position="41"/>
    </location>
</feature>
<evidence type="ECO:0000313" key="2">
    <source>
        <dbReference type="EMBL" id="KAH8696482.1"/>
    </source>
</evidence>
<proteinExistence type="predicted"/>
<dbReference type="EMBL" id="JAJTJA010000007">
    <property type="protein sequence ID" value="KAH8696482.1"/>
    <property type="molecule type" value="Genomic_DNA"/>
</dbReference>
<keyword evidence="1" id="KW-0812">Transmembrane</keyword>
<dbReference type="RefSeq" id="XP_046071418.1">
    <property type="nucleotide sequence ID" value="XM_046220556.1"/>
</dbReference>
<keyword evidence="1" id="KW-0472">Membrane</keyword>
<reference evidence="2" key="1">
    <citation type="submission" date="2021-12" db="EMBL/GenBank/DDBJ databases">
        <title>Convergent genome expansion in fungi linked to evolution of root-endophyte symbiosis.</title>
        <authorList>
            <consortium name="DOE Joint Genome Institute"/>
            <person name="Ke Y.-H."/>
            <person name="Bonito G."/>
            <person name="Liao H.-L."/>
            <person name="Looney B."/>
            <person name="Rojas-Flechas A."/>
            <person name="Nash J."/>
            <person name="Hameed K."/>
            <person name="Schadt C."/>
            <person name="Martin F."/>
            <person name="Crous P.W."/>
            <person name="Miettinen O."/>
            <person name="Magnuson J.K."/>
            <person name="Labbe J."/>
            <person name="Jacobson D."/>
            <person name="Doktycz M.J."/>
            <person name="Veneault-Fourrey C."/>
            <person name="Kuo A."/>
            <person name="Mondo S."/>
            <person name="Calhoun S."/>
            <person name="Riley R."/>
            <person name="Ohm R."/>
            <person name="LaButti K."/>
            <person name="Andreopoulos B."/>
            <person name="Pangilinan J."/>
            <person name="Nolan M."/>
            <person name="Tritt A."/>
            <person name="Clum A."/>
            <person name="Lipzen A."/>
            <person name="Daum C."/>
            <person name="Barry K."/>
            <person name="Grigoriev I.V."/>
            <person name="Vilgalys R."/>
        </authorList>
    </citation>
    <scope>NUCLEOTIDE SEQUENCE</scope>
    <source>
        <strain evidence="2">PMI_201</strain>
    </source>
</reference>
<gene>
    <name evidence="2" type="ORF">BGW36DRAFT_428487</name>
</gene>
<accession>A0AAD4KR99</accession>